<evidence type="ECO:0000256" key="6">
    <source>
        <dbReference type="SAM" id="Phobius"/>
    </source>
</evidence>
<dbReference type="STRING" id="1424294.Gferi_06490"/>
<reference evidence="7 8" key="1">
    <citation type="submission" date="2016-09" db="EMBL/GenBank/DDBJ databases">
        <title>Genomic analysis reveals versatility of anaerobic energy metabolism of Geosporobacter ferrireducens IRF9 of phylum Firmicutes.</title>
        <authorList>
            <person name="Kim S.-J."/>
        </authorList>
    </citation>
    <scope>NUCLEOTIDE SEQUENCE [LARGE SCALE GENOMIC DNA]</scope>
    <source>
        <strain evidence="7 8">IRF9</strain>
    </source>
</reference>
<feature type="transmembrane region" description="Helical" evidence="6">
    <location>
        <begin position="128"/>
        <end position="146"/>
    </location>
</feature>
<feature type="transmembrane region" description="Helical" evidence="6">
    <location>
        <begin position="98"/>
        <end position="116"/>
    </location>
</feature>
<feature type="transmembrane region" description="Helical" evidence="6">
    <location>
        <begin position="7"/>
        <end position="27"/>
    </location>
</feature>
<keyword evidence="5 6" id="KW-0472">Membrane</keyword>
<keyword evidence="8" id="KW-1185">Reference proteome</keyword>
<dbReference type="OrthoDB" id="1653617at2"/>
<evidence type="ECO:0000256" key="5">
    <source>
        <dbReference type="ARBA" id="ARBA00023136"/>
    </source>
</evidence>
<dbReference type="Proteomes" id="UP000095743">
    <property type="component" value="Chromosome"/>
</dbReference>
<proteinExistence type="predicted"/>
<organism evidence="7 8">
    <name type="scientific">Geosporobacter ferrireducens</name>
    <dbReference type="NCBI Taxonomy" id="1424294"/>
    <lineage>
        <taxon>Bacteria</taxon>
        <taxon>Bacillati</taxon>
        <taxon>Bacillota</taxon>
        <taxon>Clostridia</taxon>
        <taxon>Peptostreptococcales</taxon>
        <taxon>Thermotaleaceae</taxon>
        <taxon>Geosporobacter</taxon>
    </lineage>
</organism>
<dbReference type="EMBL" id="CP017269">
    <property type="protein sequence ID" value="AOT69243.1"/>
    <property type="molecule type" value="Genomic_DNA"/>
</dbReference>
<accession>A0A1D8GE94</accession>
<evidence type="ECO:0000256" key="4">
    <source>
        <dbReference type="ARBA" id="ARBA00022989"/>
    </source>
</evidence>
<dbReference type="InterPro" id="IPR052984">
    <property type="entry name" value="UPF0421"/>
</dbReference>
<evidence type="ECO:0000256" key="1">
    <source>
        <dbReference type="ARBA" id="ARBA00004651"/>
    </source>
</evidence>
<evidence type="ECO:0000256" key="2">
    <source>
        <dbReference type="ARBA" id="ARBA00022475"/>
    </source>
</evidence>
<name>A0A1D8GE94_9FIRM</name>
<dbReference type="PANTHER" id="PTHR40064">
    <property type="entry name" value="MEMBRANE PROTEIN-RELATED"/>
    <property type="match status" value="1"/>
</dbReference>
<feature type="transmembrane region" description="Helical" evidence="6">
    <location>
        <begin position="63"/>
        <end position="92"/>
    </location>
</feature>
<dbReference type="AlphaFoldDB" id="A0A1D8GE94"/>
<dbReference type="PANTHER" id="PTHR40064:SF1">
    <property type="entry name" value="MEMBRANE PROTEIN"/>
    <property type="match status" value="1"/>
</dbReference>
<evidence type="ECO:0000313" key="7">
    <source>
        <dbReference type="EMBL" id="AOT69243.1"/>
    </source>
</evidence>
<keyword evidence="4 6" id="KW-1133">Transmembrane helix</keyword>
<keyword evidence="3 6" id="KW-0812">Transmembrane</keyword>
<gene>
    <name evidence="7" type="ORF">Gferi_06490</name>
</gene>
<evidence type="ECO:0000313" key="8">
    <source>
        <dbReference type="Proteomes" id="UP000095743"/>
    </source>
</evidence>
<dbReference type="Pfam" id="PF06081">
    <property type="entry name" value="ArAE_1"/>
    <property type="match status" value="1"/>
</dbReference>
<protein>
    <recommendedName>
        <fullName evidence="9">Aromatic acid exporter family protein</fullName>
    </recommendedName>
</protein>
<comment type="subcellular location">
    <subcellularLocation>
        <location evidence="1">Cell membrane</location>
        <topology evidence="1">Multi-pass membrane protein</topology>
    </subcellularLocation>
</comment>
<sequence>MKEMKIGLRTIKTGIAVGLSILIAPLLEIKNPFFVVISAFIAMQPTVSDSWRTGINRLLGTSLGAAVGLGFVLISSESPILTGLGTIVLISIMNHLKLQDSIVMASIVFAGVFFNAEGEYIDFAFRKLIDTSLGIGIALIINFSIYPPVYHQKAFASVEKALKEILGTIIEMLEILLDGNEKDLLLLDDHLGEISFRLQQSEKMLLLQIKDEKLMSHGSMHSREMLDTVTQAKVILQHLHPIRQILGKDIHKRVIAPVREAMMKNKFLLKELEPMVPENCLKNNKLQMAFSSILSDIQETKDWFILNAEHSNFPVDDVINLLVFLYNLEEIISIYCSILKEPQ</sequence>
<dbReference type="KEGG" id="gfe:Gferi_06490"/>
<dbReference type="InterPro" id="IPR010343">
    <property type="entry name" value="ArAE_1"/>
</dbReference>
<evidence type="ECO:0008006" key="9">
    <source>
        <dbReference type="Google" id="ProtNLM"/>
    </source>
</evidence>
<dbReference type="GO" id="GO:0005886">
    <property type="term" value="C:plasma membrane"/>
    <property type="evidence" value="ECO:0007669"/>
    <property type="project" value="UniProtKB-SubCell"/>
</dbReference>
<keyword evidence="2" id="KW-1003">Cell membrane</keyword>
<evidence type="ECO:0000256" key="3">
    <source>
        <dbReference type="ARBA" id="ARBA00022692"/>
    </source>
</evidence>